<comment type="caution">
    <text evidence="1">The sequence shown here is derived from an EMBL/GenBank/DDBJ whole genome shotgun (WGS) entry which is preliminary data.</text>
</comment>
<sequence length="99" mass="11761">MYEATLCWTRSIDESRECTCPISVEEDHRQMEFAGIYWDRKRGTFRVKSCHLGFFTYYTVAMGEVNPSGPVPIDSVFIYRPDKRLELWRFAFYMFLHAG</sequence>
<accession>A0A8J5RL08</accession>
<dbReference type="Proteomes" id="UP000729913">
    <property type="component" value="Unassembled WGS sequence"/>
</dbReference>
<name>A0A8J5RL08_9HYME</name>
<dbReference type="OrthoDB" id="418595at2759"/>
<organism evidence="1 2">
    <name type="scientific">Cotesia typhae</name>
    <dbReference type="NCBI Taxonomy" id="2053667"/>
    <lineage>
        <taxon>Eukaryota</taxon>
        <taxon>Metazoa</taxon>
        <taxon>Ecdysozoa</taxon>
        <taxon>Arthropoda</taxon>
        <taxon>Hexapoda</taxon>
        <taxon>Insecta</taxon>
        <taxon>Pterygota</taxon>
        <taxon>Neoptera</taxon>
        <taxon>Endopterygota</taxon>
        <taxon>Hymenoptera</taxon>
        <taxon>Apocrita</taxon>
        <taxon>Ichneumonoidea</taxon>
        <taxon>Braconidae</taxon>
        <taxon>Microgastrinae</taxon>
        <taxon>Cotesia</taxon>
    </lineage>
</organism>
<evidence type="ECO:0000313" key="1">
    <source>
        <dbReference type="EMBL" id="KAG8042114.1"/>
    </source>
</evidence>
<keyword evidence="2" id="KW-1185">Reference proteome</keyword>
<evidence type="ECO:0000313" key="2">
    <source>
        <dbReference type="Proteomes" id="UP000729913"/>
    </source>
</evidence>
<dbReference type="EMBL" id="JAAOIC020000003">
    <property type="protein sequence ID" value="KAG8042114.1"/>
    <property type="molecule type" value="Genomic_DNA"/>
</dbReference>
<gene>
    <name evidence="1" type="ORF">G9C98_000105</name>
</gene>
<reference evidence="1" key="1">
    <citation type="submission" date="2020-03" db="EMBL/GenBank/DDBJ databases">
        <authorList>
            <person name="Chebbi M.A."/>
            <person name="Drezen J.M."/>
        </authorList>
    </citation>
    <scope>NUCLEOTIDE SEQUENCE</scope>
    <source>
        <tissue evidence="1">Whole body</tissue>
    </source>
</reference>
<protein>
    <submittedName>
        <fullName evidence="1">Uncharacterized protein</fullName>
    </submittedName>
</protein>
<reference evidence="1" key="2">
    <citation type="submission" date="2021-04" db="EMBL/GenBank/DDBJ databases">
        <title>Genome-wide patterns of bracovirus chromosomal integration into multiple host tissues during parasitism.</title>
        <authorList>
            <person name="Chebbi M.A.C."/>
        </authorList>
    </citation>
    <scope>NUCLEOTIDE SEQUENCE</scope>
    <source>
        <tissue evidence="1">Whole body</tissue>
    </source>
</reference>
<dbReference type="AlphaFoldDB" id="A0A8J5RL08"/>
<proteinExistence type="predicted"/>